<evidence type="ECO:0000256" key="7">
    <source>
        <dbReference type="ARBA" id="ARBA00023033"/>
    </source>
</evidence>
<comment type="cofactor">
    <cofactor evidence="1">
        <name>heme</name>
        <dbReference type="ChEBI" id="CHEBI:30413"/>
    </cofactor>
</comment>
<dbReference type="GO" id="GO:0004497">
    <property type="term" value="F:monooxygenase activity"/>
    <property type="evidence" value="ECO:0007669"/>
    <property type="project" value="UniProtKB-KW"/>
</dbReference>
<evidence type="ECO:0000256" key="6">
    <source>
        <dbReference type="ARBA" id="ARBA00023004"/>
    </source>
</evidence>
<dbReference type="GO" id="GO:0020037">
    <property type="term" value="F:heme binding"/>
    <property type="evidence" value="ECO:0007669"/>
    <property type="project" value="InterPro"/>
</dbReference>
<evidence type="ECO:0000256" key="4">
    <source>
        <dbReference type="ARBA" id="ARBA00022723"/>
    </source>
</evidence>
<dbReference type="PRINTS" id="PR00359">
    <property type="entry name" value="BP450"/>
</dbReference>
<evidence type="ECO:0000256" key="1">
    <source>
        <dbReference type="ARBA" id="ARBA00001971"/>
    </source>
</evidence>
<comment type="similarity">
    <text evidence="2 8">Belongs to the cytochrome P450 family.</text>
</comment>
<accession>A0A7G1KW67</accession>
<dbReference type="EMBL" id="AP023397">
    <property type="protein sequence ID" value="BCK59427.1"/>
    <property type="molecule type" value="Genomic_DNA"/>
</dbReference>
<keyword evidence="3 8" id="KW-0349">Heme</keyword>
<keyword evidence="6 8" id="KW-0408">Iron</keyword>
<dbReference type="KEGG" id="nwl:NWFMUON74_71990"/>
<evidence type="ECO:0000313" key="9">
    <source>
        <dbReference type="EMBL" id="BCK59427.1"/>
    </source>
</evidence>
<dbReference type="Proteomes" id="UP000516173">
    <property type="component" value="Plasmid pFMUON74"/>
</dbReference>
<protein>
    <submittedName>
        <fullName evidence="9">Cytochrome P450</fullName>
    </submittedName>
</protein>
<dbReference type="Gene3D" id="1.10.630.10">
    <property type="entry name" value="Cytochrome P450"/>
    <property type="match status" value="1"/>
</dbReference>
<keyword evidence="5 8" id="KW-0560">Oxidoreductase</keyword>
<dbReference type="InterPro" id="IPR036396">
    <property type="entry name" value="Cyt_P450_sf"/>
</dbReference>
<dbReference type="PANTHER" id="PTHR46696">
    <property type="entry name" value="P450, PUTATIVE (EUROFUNG)-RELATED"/>
    <property type="match status" value="1"/>
</dbReference>
<dbReference type="AlphaFoldDB" id="A0A7G1KW67"/>
<evidence type="ECO:0000256" key="2">
    <source>
        <dbReference type="ARBA" id="ARBA00010617"/>
    </source>
</evidence>
<keyword evidence="9" id="KW-0614">Plasmid</keyword>
<dbReference type="SUPFAM" id="SSF48264">
    <property type="entry name" value="Cytochrome P450"/>
    <property type="match status" value="1"/>
</dbReference>
<dbReference type="InterPro" id="IPR017972">
    <property type="entry name" value="Cyt_P450_CS"/>
</dbReference>
<dbReference type="PROSITE" id="PS00086">
    <property type="entry name" value="CYTOCHROME_P450"/>
    <property type="match status" value="1"/>
</dbReference>
<keyword evidence="7 8" id="KW-0503">Monooxygenase</keyword>
<dbReference type="InterPro" id="IPR002397">
    <property type="entry name" value="Cyt_P450_B"/>
</dbReference>
<proteinExistence type="inferred from homology"/>
<dbReference type="GO" id="GO:0005506">
    <property type="term" value="F:iron ion binding"/>
    <property type="evidence" value="ECO:0007669"/>
    <property type="project" value="InterPro"/>
</dbReference>
<gene>
    <name evidence="9" type="ORF">NWFMUON74_71990</name>
</gene>
<evidence type="ECO:0000256" key="3">
    <source>
        <dbReference type="ARBA" id="ARBA00022617"/>
    </source>
</evidence>
<dbReference type="FunFam" id="1.10.630.10:FF:000018">
    <property type="entry name" value="Cytochrome P450 monooxygenase"/>
    <property type="match status" value="1"/>
</dbReference>
<evidence type="ECO:0000256" key="8">
    <source>
        <dbReference type="RuleBase" id="RU000461"/>
    </source>
</evidence>
<evidence type="ECO:0000256" key="5">
    <source>
        <dbReference type="ARBA" id="ARBA00023002"/>
    </source>
</evidence>
<dbReference type="GeneID" id="80351565"/>
<keyword evidence="4 8" id="KW-0479">Metal-binding</keyword>
<name>A0A7G1KW67_9NOCA</name>
<evidence type="ECO:0000313" key="10">
    <source>
        <dbReference type="Proteomes" id="UP000516173"/>
    </source>
</evidence>
<geneLocation type="plasmid" evidence="9 10">
    <name>pFMUON74</name>
</geneLocation>
<dbReference type="PANTHER" id="PTHR46696:SF1">
    <property type="entry name" value="CYTOCHROME P450 YJIB-RELATED"/>
    <property type="match status" value="1"/>
</dbReference>
<dbReference type="Pfam" id="PF00067">
    <property type="entry name" value="p450"/>
    <property type="match status" value="1"/>
</dbReference>
<dbReference type="RefSeq" id="WP_187689634.1">
    <property type="nucleotide sequence ID" value="NZ_AP023397.1"/>
</dbReference>
<keyword evidence="10" id="KW-1185">Reference proteome</keyword>
<reference evidence="9 10" key="1">
    <citation type="submission" date="2020-08" db="EMBL/GenBank/DDBJ databases">
        <title>Genome Sequencing of Nocardia wallacei strain FMUON74 and assembly.</title>
        <authorList>
            <person name="Toyokawa M."/>
            <person name="Uesaka K."/>
        </authorList>
    </citation>
    <scope>NUCLEOTIDE SEQUENCE [LARGE SCALE GENOMIC DNA]</scope>
    <source>
        <strain evidence="9 10">FMUON74</strain>
        <plasmid evidence="9 10">pFMUON74</plasmid>
    </source>
</reference>
<sequence length="397" mass="43015">MTLDDPVAHCPRRLYPFGNGNPHTSELEPEYWSHGPISPVVFTSGLRAWLVTGHDLVRMVLADPRFSREHANREHVARLTLELLPPAAILANDPPRHTRLRMRIAAMFAPRQVAALEPTVAAAAEKLATRMEAAGGPVELISAYIQPFAAAVVCDLFGVPDRFREQVFTLGDALTDRDATAEALAEARAECEELTREMAATNPTGVFAMLGESAETDDEVVNLVIACLIGGRGSPTIFLSSAVLTLLRDRARYQLLADNPGAIPVAVEELLRMVPVGISGGFTRVATTDVQLGPVLVRAGDAVVPATIAAGRDPAVFDRPDELVLDRDGRARHLAFGHGTHFCIGASLARMEARIALTQLVSRFPALHLGDAENGVVWRHGRVNRALERLEVAWTPR</sequence>
<dbReference type="GO" id="GO:0016705">
    <property type="term" value="F:oxidoreductase activity, acting on paired donors, with incorporation or reduction of molecular oxygen"/>
    <property type="evidence" value="ECO:0007669"/>
    <property type="project" value="InterPro"/>
</dbReference>
<dbReference type="InterPro" id="IPR001128">
    <property type="entry name" value="Cyt_P450"/>
</dbReference>
<organism evidence="9 10">
    <name type="scientific">Nocardia wallacei</name>
    <dbReference type="NCBI Taxonomy" id="480035"/>
    <lineage>
        <taxon>Bacteria</taxon>
        <taxon>Bacillati</taxon>
        <taxon>Actinomycetota</taxon>
        <taxon>Actinomycetes</taxon>
        <taxon>Mycobacteriales</taxon>
        <taxon>Nocardiaceae</taxon>
        <taxon>Nocardia</taxon>
    </lineage>
</organism>